<dbReference type="SUPFAM" id="SSF55248">
    <property type="entry name" value="PCD-like"/>
    <property type="match status" value="1"/>
</dbReference>
<protein>
    <recommendedName>
        <fullName evidence="4">Putative pterin-4-alpha-carbinolamine dehydratase</fullName>
        <shortName evidence="4">PHS</shortName>
        <ecNumber evidence="4">4.2.1.96</ecNumber>
    </recommendedName>
    <alternativeName>
        <fullName evidence="4">4-alpha-hydroxy-tetrahydropterin dehydratase</fullName>
    </alternativeName>
    <alternativeName>
        <fullName evidence="4">Pterin carbinolamine dehydratase</fullName>
        <shortName evidence="4">PCD</shortName>
    </alternativeName>
</protein>
<sequence length="103" mass="11520">MHPLSPTEIAQLPTTLPAWQFSDARGGLVRREFVFADFAQAFGFMAQLALVAEKRNHHPEWSNVYNRVAITLTTHDVPGLSNQDIDLAQQADALYTALNTLNR</sequence>
<accession>A0ABU2CC26</accession>
<reference evidence="5 6" key="1">
    <citation type="submission" date="2023-07" db="EMBL/GenBank/DDBJ databases">
        <title>Sorghum-associated microbial communities from plants grown in Nebraska, USA.</title>
        <authorList>
            <person name="Schachtman D."/>
        </authorList>
    </citation>
    <scope>NUCLEOTIDE SEQUENCE [LARGE SCALE GENOMIC DNA]</scope>
    <source>
        <strain evidence="5 6">BE313</strain>
    </source>
</reference>
<dbReference type="InterPro" id="IPR036428">
    <property type="entry name" value="PCD_sf"/>
</dbReference>
<evidence type="ECO:0000256" key="3">
    <source>
        <dbReference type="ARBA" id="ARBA00023239"/>
    </source>
</evidence>
<evidence type="ECO:0000256" key="1">
    <source>
        <dbReference type="ARBA" id="ARBA00001554"/>
    </source>
</evidence>
<dbReference type="Gene3D" id="3.30.1360.20">
    <property type="entry name" value="Transcriptional coactivator/pterin dehydratase"/>
    <property type="match status" value="1"/>
</dbReference>
<dbReference type="NCBIfam" id="NF002018">
    <property type="entry name" value="PRK00823.1-3"/>
    <property type="match status" value="1"/>
</dbReference>
<dbReference type="InterPro" id="IPR001533">
    <property type="entry name" value="Pterin_deHydtase"/>
</dbReference>
<evidence type="ECO:0000256" key="2">
    <source>
        <dbReference type="ARBA" id="ARBA00006472"/>
    </source>
</evidence>
<keyword evidence="3 4" id="KW-0456">Lyase</keyword>
<comment type="catalytic activity">
    <reaction evidence="1 4">
        <text>(4aS,6R)-4a-hydroxy-L-erythro-5,6,7,8-tetrahydrobiopterin = (6R)-L-erythro-6,7-dihydrobiopterin + H2O</text>
        <dbReference type="Rhea" id="RHEA:11920"/>
        <dbReference type="ChEBI" id="CHEBI:15377"/>
        <dbReference type="ChEBI" id="CHEBI:15642"/>
        <dbReference type="ChEBI" id="CHEBI:43120"/>
        <dbReference type="EC" id="4.2.1.96"/>
    </reaction>
</comment>
<dbReference type="CDD" id="cd00914">
    <property type="entry name" value="PCD_DCoH_subfamily_b"/>
    <property type="match status" value="1"/>
</dbReference>
<organism evidence="5 6">
    <name type="scientific">Rhodoferax ferrireducens</name>
    <dbReference type="NCBI Taxonomy" id="192843"/>
    <lineage>
        <taxon>Bacteria</taxon>
        <taxon>Pseudomonadati</taxon>
        <taxon>Pseudomonadota</taxon>
        <taxon>Betaproteobacteria</taxon>
        <taxon>Burkholderiales</taxon>
        <taxon>Comamonadaceae</taxon>
        <taxon>Rhodoferax</taxon>
    </lineage>
</organism>
<evidence type="ECO:0000313" key="6">
    <source>
        <dbReference type="Proteomes" id="UP001180487"/>
    </source>
</evidence>
<gene>
    <name evidence="5" type="ORF">J2X19_003570</name>
</gene>
<dbReference type="HAMAP" id="MF_00434">
    <property type="entry name" value="Pterin_4_alpha"/>
    <property type="match status" value="1"/>
</dbReference>
<dbReference type="Proteomes" id="UP001180487">
    <property type="component" value="Unassembled WGS sequence"/>
</dbReference>
<keyword evidence="6" id="KW-1185">Reference proteome</keyword>
<dbReference type="GO" id="GO:0008124">
    <property type="term" value="F:4-alpha-hydroxytetrahydrobiopterin dehydratase activity"/>
    <property type="evidence" value="ECO:0007669"/>
    <property type="project" value="UniProtKB-EC"/>
</dbReference>
<name>A0ABU2CC26_9BURK</name>
<proteinExistence type="inferred from homology"/>
<dbReference type="RefSeq" id="WP_310375162.1">
    <property type="nucleotide sequence ID" value="NZ_JAVDXT010000003.1"/>
</dbReference>
<dbReference type="PANTHER" id="PTHR12599:SF0">
    <property type="entry name" value="PTERIN-4-ALPHA-CARBINOLAMINE DEHYDRATASE"/>
    <property type="match status" value="1"/>
</dbReference>
<dbReference type="EC" id="4.2.1.96" evidence="4"/>
<comment type="similarity">
    <text evidence="2 4">Belongs to the pterin-4-alpha-carbinolamine dehydratase family.</text>
</comment>
<dbReference type="PANTHER" id="PTHR12599">
    <property type="entry name" value="PTERIN-4-ALPHA-CARBINOLAMINE DEHYDRATASE"/>
    <property type="match status" value="1"/>
</dbReference>
<dbReference type="EMBL" id="JAVDXT010000003">
    <property type="protein sequence ID" value="MDR7378876.1"/>
    <property type="molecule type" value="Genomic_DNA"/>
</dbReference>
<evidence type="ECO:0000256" key="4">
    <source>
        <dbReference type="HAMAP-Rule" id="MF_00434"/>
    </source>
</evidence>
<evidence type="ECO:0000313" key="5">
    <source>
        <dbReference type="EMBL" id="MDR7378876.1"/>
    </source>
</evidence>
<comment type="caution">
    <text evidence="5">The sequence shown here is derived from an EMBL/GenBank/DDBJ whole genome shotgun (WGS) entry which is preliminary data.</text>
</comment>
<dbReference type="Pfam" id="PF01329">
    <property type="entry name" value="Pterin_4a"/>
    <property type="match status" value="1"/>
</dbReference>